<evidence type="ECO:0000313" key="3">
    <source>
        <dbReference type="Proteomes" id="UP000499080"/>
    </source>
</evidence>
<gene>
    <name evidence="2" type="primary">dlg1_2</name>
    <name evidence="2" type="ORF">AVEN_106429_1</name>
</gene>
<dbReference type="InterPro" id="IPR052709">
    <property type="entry name" value="Transposase-MT_Hybrid"/>
</dbReference>
<organism evidence="2 3">
    <name type="scientific">Araneus ventricosus</name>
    <name type="common">Orbweaver spider</name>
    <name type="synonym">Epeira ventricosa</name>
    <dbReference type="NCBI Taxonomy" id="182803"/>
    <lineage>
        <taxon>Eukaryota</taxon>
        <taxon>Metazoa</taxon>
        <taxon>Ecdysozoa</taxon>
        <taxon>Arthropoda</taxon>
        <taxon>Chelicerata</taxon>
        <taxon>Arachnida</taxon>
        <taxon>Araneae</taxon>
        <taxon>Araneomorphae</taxon>
        <taxon>Entelegynae</taxon>
        <taxon>Araneoidea</taxon>
        <taxon>Araneidae</taxon>
        <taxon>Araneus</taxon>
    </lineage>
</organism>
<dbReference type="InterPro" id="IPR004172">
    <property type="entry name" value="L27_dom"/>
</dbReference>
<dbReference type="EMBL" id="BGPR01000030">
    <property type="protein sequence ID" value="GBL82922.1"/>
    <property type="molecule type" value="Genomic_DNA"/>
</dbReference>
<proteinExistence type="predicted"/>
<dbReference type="InterPro" id="IPR036892">
    <property type="entry name" value="L27_dom_sf"/>
</dbReference>
<dbReference type="AlphaFoldDB" id="A0A4Y2ASG6"/>
<dbReference type="FunFam" id="1.10.287.470:FF:000001">
    <property type="entry name" value="Disks large 1 isoform X3"/>
    <property type="match status" value="1"/>
</dbReference>
<accession>A0A4Y2ASG6</accession>
<dbReference type="PANTHER" id="PTHR46060:SF1">
    <property type="entry name" value="MARINER MOS1 TRANSPOSASE-LIKE PROTEIN"/>
    <property type="match status" value="1"/>
</dbReference>
<keyword evidence="3" id="KW-1185">Reference proteome</keyword>
<dbReference type="PANTHER" id="PTHR46060">
    <property type="entry name" value="MARINER MOS1 TRANSPOSASE-LIKE PROTEIN"/>
    <property type="match status" value="1"/>
</dbReference>
<dbReference type="Pfam" id="PF09058">
    <property type="entry name" value="L27_1"/>
    <property type="match status" value="1"/>
</dbReference>
<dbReference type="PROSITE" id="PS51022">
    <property type="entry name" value="L27"/>
    <property type="match status" value="1"/>
</dbReference>
<name>A0A4Y2ASG6_ARAVE</name>
<dbReference type="Proteomes" id="UP000499080">
    <property type="component" value="Unassembled WGS sequence"/>
</dbReference>
<dbReference type="SUPFAM" id="SSF101288">
    <property type="entry name" value="L27 domain"/>
    <property type="match status" value="1"/>
</dbReference>
<dbReference type="Gene3D" id="1.10.287.470">
    <property type="entry name" value="Helix hairpin bin"/>
    <property type="match status" value="1"/>
</dbReference>
<evidence type="ECO:0000313" key="2">
    <source>
        <dbReference type="EMBL" id="GBL82922.1"/>
    </source>
</evidence>
<evidence type="ECO:0000259" key="1">
    <source>
        <dbReference type="PROSITE" id="PS51022"/>
    </source>
</evidence>
<dbReference type="GO" id="GO:0030054">
    <property type="term" value="C:cell junction"/>
    <property type="evidence" value="ECO:0007669"/>
    <property type="project" value="UniProtKB-ARBA"/>
</dbReference>
<protein>
    <submittedName>
        <fullName evidence="2">Disks large 1 tumor suppressor protein</fullName>
    </submittedName>
</protein>
<sequence length="177" mass="20636">MPVRKQEAHRALELLEEYHCKLNKPQDKQLRNAIERVIRIFKSRLFQALLVVNMSQQLQVASKLEMRAVIRFLWVKRCNRTEICWQLHEVYSENAMSRQAITKWCNMFENGCTDIDNTEHKGRLSTATNSEITARMNESILANRRVAVDKIANKLDISHGSVHKIAVKHFEFSKVCA</sequence>
<comment type="caution">
    <text evidence="2">The sequence shown here is derived from an EMBL/GenBank/DDBJ whole genome shotgun (WGS) entry which is preliminary data.</text>
</comment>
<reference evidence="2 3" key="1">
    <citation type="journal article" date="2019" name="Sci. Rep.">
        <title>Orb-weaving spider Araneus ventricosus genome elucidates the spidroin gene catalogue.</title>
        <authorList>
            <person name="Kono N."/>
            <person name="Nakamura H."/>
            <person name="Ohtoshi R."/>
            <person name="Moran D.A.P."/>
            <person name="Shinohara A."/>
            <person name="Yoshida Y."/>
            <person name="Fujiwara M."/>
            <person name="Mori M."/>
            <person name="Tomita M."/>
            <person name="Arakawa K."/>
        </authorList>
    </citation>
    <scope>NUCLEOTIDE SEQUENCE [LARGE SCALE GENOMIC DNA]</scope>
</reference>
<feature type="domain" description="L27" evidence="1">
    <location>
        <begin position="4"/>
        <end position="64"/>
    </location>
</feature>
<dbReference type="OrthoDB" id="78824at2759"/>
<dbReference type="InterPro" id="IPR015143">
    <property type="entry name" value="L27_1"/>
</dbReference>